<dbReference type="InterPro" id="IPR055348">
    <property type="entry name" value="DctQ"/>
</dbReference>
<feature type="transmembrane region" description="Helical" evidence="9">
    <location>
        <begin position="21"/>
        <end position="46"/>
    </location>
</feature>
<dbReference type="PANTHER" id="PTHR35011">
    <property type="entry name" value="2,3-DIKETO-L-GULONATE TRAP TRANSPORTER SMALL PERMEASE PROTEIN YIAM"/>
    <property type="match status" value="1"/>
</dbReference>
<evidence type="ECO:0000256" key="3">
    <source>
        <dbReference type="ARBA" id="ARBA00022475"/>
    </source>
</evidence>
<evidence type="ECO:0000256" key="9">
    <source>
        <dbReference type="RuleBase" id="RU369079"/>
    </source>
</evidence>
<evidence type="ECO:0000256" key="4">
    <source>
        <dbReference type="ARBA" id="ARBA00022519"/>
    </source>
</evidence>
<keyword evidence="3" id="KW-1003">Cell membrane</keyword>
<keyword evidence="7 9" id="KW-0472">Membrane</keyword>
<keyword evidence="4 9" id="KW-0997">Cell inner membrane</keyword>
<evidence type="ECO:0000256" key="7">
    <source>
        <dbReference type="ARBA" id="ARBA00023136"/>
    </source>
</evidence>
<dbReference type="Pfam" id="PF04290">
    <property type="entry name" value="DctQ"/>
    <property type="match status" value="1"/>
</dbReference>
<comment type="subcellular location">
    <subcellularLocation>
        <location evidence="1 9">Cell inner membrane</location>
        <topology evidence="1 9">Multi-pass membrane protein</topology>
    </subcellularLocation>
</comment>
<name>A0ABU1WGM1_9BURK</name>
<feature type="domain" description="Tripartite ATP-independent periplasmic transporters DctQ component" evidence="10">
    <location>
        <begin position="32"/>
        <end position="160"/>
    </location>
</feature>
<proteinExistence type="inferred from homology"/>
<comment type="function">
    <text evidence="9">Part of the tripartite ATP-independent periplasmic (TRAP) transport system.</text>
</comment>
<evidence type="ECO:0000256" key="6">
    <source>
        <dbReference type="ARBA" id="ARBA00022989"/>
    </source>
</evidence>
<keyword evidence="6 9" id="KW-1133">Transmembrane helix</keyword>
<evidence type="ECO:0000256" key="2">
    <source>
        <dbReference type="ARBA" id="ARBA00022448"/>
    </source>
</evidence>
<gene>
    <name evidence="11" type="ORF">J2W49_000341</name>
</gene>
<dbReference type="PANTHER" id="PTHR35011:SF2">
    <property type="entry name" value="2,3-DIKETO-L-GULONATE TRAP TRANSPORTER SMALL PERMEASE PROTEIN YIAM"/>
    <property type="match status" value="1"/>
</dbReference>
<evidence type="ECO:0000259" key="10">
    <source>
        <dbReference type="Pfam" id="PF04290"/>
    </source>
</evidence>
<dbReference type="Proteomes" id="UP001265700">
    <property type="component" value="Unassembled WGS sequence"/>
</dbReference>
<dbReference type="EMBL" id="JAVDWU010000001">
    <property type="protein sequence ID" value="MDR7148413.1"/>
    <property type="molecule type" value="Genomic_DNA"/>
</dbReference>
<evidence type="ECO:0000256" key="5">
    <source>
        <dbReference type="ARBA" id="ARBA00022692"/>
    </source>
</evidence>
<evidence type="ECO:0000313" key="12">
    <source>
        <dbReference type="Proteomes" id="UP001265700"/>
    </source>
</evidence>
<keyword evidence="5 9" id="KW-0812">Transmembrane</keyword>
<dbReference type="RefSeq" id="WP_310310959.1">
    <property type="nucleotide sequence ID" value="NZ_JAVDWU010000001.1"/>
</dbReference>
<feature type="transmembrane region" description="Helical" evidence="9">
    <location>
        <begin position="95"/>
        <end position="116"/>
    </location>
</feature>
<keyword evidence="2 9" id="KW-0813">Transport</keyword>
<protein>
    <recommendedName>
        <fullName evidence="9">TRAP transporter small permease protein</fullName>
    </recommendedName>
</protein>
<comment type="similarity">
    <text evidence="8 9">Belongs to the TRAP transporter small permease family.</text>
</comment>
<accession>A0ABU1WGM1</accession>
<reference evidence="11 12" key="1">
    <citation type="submission" date="2023-07" db="EMBL/GenBank/DDBJ databases">
        <title>Sorghum-associated microbial communities from plants grown in Nebraska, USA.</title>
        <authorList>
            <person name="Schachtman D."/>
        </authorList>
    </citation>
    <scope>NUCLEOTIDE SEQUENCE [LARGE SCALE GENOMIC DNA]</scope>
    <source>
        <strain evidence="11 12">4249</strain>
    </source>
</reference>
<keyword evidence="12" id="KW-1185">Reference proteome</keyword>
<feature type="transmembrane region" description="Helical" evidence="9">
    <location>
        <begin position="58"/>
        <end position="74"/>
    </location>
</feature>
<evidence type="ECO:0000313" key="11">
    <source>
        <dbReference type="EMBL" id="MDR7148413.1"/>
    </source>
</evidence>
<feature type="transmembrane region" description="Helical" evidence="9">
    <location>
        <begin position="136"/>
        <end position="154"/>
    </location>
</feature>
<comment type="subunit">
    <text evidence="9">The complex comprises the extracytoplasmic solute receptor protein and the two transmembrane proteins.</text>
</comment>
<evidence type="ECO:0000256" key="1">
    <source>
        <dbReference type="ARBA" id="ARBA00004429"/>
    </source>
</evidence>
<dbReference type="InterPro" id="IPR007387">
    <property type="entry name" value="TRAP_DctQ"/>
</dbReference>
<organism evidence="11 12">
    <name type="scientific">Hydrogenophaga palleronii</name>
    <dbReference type="NCBI Taxonomy" id="65655"/>
    <lineage>
        <taxon>Bacteria</taxon>
        <taxon>Pseudomonadati</taxon>
        <taxon>Pseudomonadota</taxon>
        <taxon>Betaproteobacteria</taxon>
        <taxon>Burkholderiales</taxon>
        <taxon>Comamonadaceae</taxon>
        <taxon>Hydrogenophaga</taxon>
    </lineage>
</organism>
<comment type="caution">
    <text evidence="11">The sequence shown here is derived from an EMBL/GenBank/DDBJ whole genome shotgun (WGS) entry which is preliminary data.</text>
</comment>
<sequence length="178" mass="20359">MHSTSSLPLALRLLRWLRLGANHVQVVMMATMFVSFILQIMFRYVFNKPVAWTEEICVITWIWGILWGASFVMSNREDIRFDVLIGQVPREVKRWFTVVVSVSVVVILVGSMPSAWSYVTFMKVESTASLGIRMDHLFSIYIAFVVAMVVRHLYIGIEALRGRLYDDPLTTDGAKDPV</sequence>
<evidence type="ECO:0000256" key="8">
    <source>
        <dbReference type="ARBA" id="ARBA00038436"/>
    </source>
</evidence>